<feature type="compositionally biased region" description="Polar residues" evidence="3">
    <location>
        <begin position="278"/>
        <end position="290"/>
    </location>
</feature>
<dbReference type="GO" id="GO:0000785">
    <property type="term" value="C:chromatin"/>
    <property type="evidence" value="ECO:0007669"/>
    <property type="project" value="TreeGrafter"/>
</dbReference>
<dbReference type="Proteomes" id="UP000716446">
    <property type="component" value="Unassembled WGS sequence"/>
</dbReference>
<dbReference type="EMBL" id="CAIJEN010000006">
    <property type="protein sequence ID" value="CAD0088134.1"/>
    <property type="molecule type" value="Genomic_DNA"/>
</dbReference>
<evidence type="ECO:0000259" key="4">
    <source>
        <dbReference type="PROSITE" id="PS50014"/>
    </source>
</evidence>
<dbReference type="GO" id="GO:0006338">
    <property type="term" value="P:chromatin remodeling"/>
    <property type="evidence" value="ECO:0007669"/>
    <property type="project" value="TreeGrafter"/>
</dbReference>
<dbReference type="PRINTS" id="PR00503">
    <property type="entry name" value="BROMODOMAIN"/>
</dbReference>
<dbReference type="InterPro" id="IPR001487">
    <property type="entry name" value="Bromodomain"/>
</dbReference>
<dbReference type="SMART" id="SM00297">
    <property type="entry name" value="BROMO"/>
    <property type="match status" value="1"/>
</dbReference>
<evidence type="ECO:0000256" key="1">
    <source>
        <dbReference type="ARBA" id="ARBA00023117"/>
    </source>
</evidence>
<dbReference type="PANTHER" id="PTHR22880">
    <property type="entry name" value="FALZ-RELATED BROMODOMAIN-CONTAINING PROTEINS"/>
    <property type="match status" value="1"/>
</dbReference>
<gene>
    <name evidence="5" type="ORF">AWRI4619_LOCUS5252</name>
</gene>
<comment type="caution">
    <text evidence="5">The sequence shown here is derived from an EMBL/GenBank/DDBJ whole genome shotgun (WGS) entry which is preliminary data.</text>
</comment>
<accession>A0A9N8PAN2</accession>
<keyword evidence="6" id="KW-1185">Reference proteome</keyword>
<dbReference type="GO" id="GO:0005634">
    <property type="term" value="C:nucleus"/>
    <property type="evidence" value="ECO:0007669"/>
    <property type="project" value="TreeGrafter"/>
</dbReference>
<feature type="compositionally biased region" description="Acidic residues" evidence="3">
    <location>
        <begin position="170"/>
        <end position="190"/>
    </location>
</feature>
<dbReference type="AlphaFoldDB" id="A0A9N8PAN2"/>
<dbReference type="SUPFAM" id="SSF47370">
    <property type="entry name" value="Bromodomain"/>
    <property type="match status" value="1"/>
</dbReference>
<feature type="compositionally biased region" description="Polar residues" evidence="3">
    <location>
        <begin position="253"/>
        <end position="270"/>
    </location>
</feature>
<reference evidence="5" key="1">
    <citation type="submission" date="2020-06" db="EMBL/GenBank/DDBJ databases">
        <authorList>
            <person name="Onetto C."/>
        </authorList>
    </citation>
    <scope>NUCLEOTIDE SEQUENCE</scope>
</reference>
<dbReference type="Pfam" id="PF00439">
    <property type="entry name" value="Bromodomain"/>
    <property type="match status" value="1"/>
</dbReference>
<feature type="compositionally biased region" description="Pro residues" evidence="3">
    <location>
        <begin position="319"/>
        <end position="329"/>
    </location>
</feature>
<dbReference type="PANTHER" id="PTHR22880:SF225">
    <property type="entry name" value="BROMODOMAIN-CONTAINING PROTEIN BET-1-RELATED"/>
    <property type="match status" value="1"/>
</dbReference>
<feature type="compositionally biased region" description="Basic residues" evidence="3">
    <location>
        <begin position="219"/>
        <end position="229"/>
    </location>
</feature>
<evidence type="ECO:0000256" key="3">
    <source>
        <dbReference type="SAM" id="MobiDB-lite"/>
    </source>
</evidence>
<feature type="compositionally biased region" description="Low complexity" evidence="3">
    <location>
        <begin position="330"/>
        <end position="344"/>
    </location>
</feature>
<feature type="region of interest" description="Disordered" evidence="3">
    <location>
        <begin position="147"/>
        <end position="366"/>
    </location>
</feature>
<evidence type="ECO:0000256" key="2">
    <source>
        <dbReference type="PROSITE-ProRule" id="PRU00035"/>
    </source>
</evidence>
<name>A0A9N8PAN2_9PEZI</name>
<dbReference type="InterPro" id="IPR036427">
    <property type="entry name" value="Bromodomain-like_sf"/>
</dbReference>
<feature type="domain" description="Bromo" evidence="4">
    <location>
        <begin position="46"/>
        <end position="118"/>
    </location>
</feature>
<dbReference type="GO" id="GO:0006355">
    <property type="term" value="P:regulation of DNA-templated transcription"/>
    <property type="evidence" value="ECO:0007669"/>
    <property type="project" value="TreeGrafter"/>
</dbReference>
<organism evidence="5 6">
    <name type="scientific">Aureobasidium vineae</name>
    <dbReference type="NCBI Taxonomy" id="2773715"/>
    <lineage>
        <taxon>Eukaryota</taxon>
        <taxon>Fungi</taxon>
        <taxon>Dikarya</taxon>
        <taxon>Ascomycota</taxon>
        <taxon>Pezizomycotina</taxon>
        <taxon>Dothideomycetes</taxon>
        <taxon>Dothideomycetidae</taxon>
        <taxon>Dothideales</taxon>
        <taxon>Saccotheciaceae</taxon>
        <taxon>Aureobasidium</taxon>
    </lineage>
</organism>
<dbReference type="PROSITE" id="PS50014">
    <property type="entry name" value="BROMODOMAIN_2"/>
    <property type="match status" value="1"/>
</dbReference>
<proteinExistence type="predicted"/>
<feature type="compositionally biased region" description="Polar residues" evidence="3">
    <location>
        <begin position="346"/>
        <end position="359"/>
    </location>
</feature>
<evidence type="ECO:0000313" key="5">
    <source>
        <dbReference type="EMBL" id="CAD0088134.1"/>
    </source>
</evidence>
<dbReference type="Gene3D" id="1.20.920.10">
    <property type="entry name" value="Bromodomain-like"/>
    <property type="match status" value="1"/>
</dbReference>
<sequence length="492" mass="56044">MSPRYPRRSKVQKWTRYTRKGNPLGQQRMKLVFKFAKHIIQSFQNAEHAYVQPFLEPVGPETDDAPDYYTIIKYPMDLSTMLEKLEDGDYRDIGDVKTSFGRMFANCFRYNQPGSEVYQRGKSFRRAFRKAWVEKDDWIEAQAAASYAIGSDDESEDEDNSSEEVVHETSDDDRVEDTGEIDEDTTEDDERSNTSLLRRRRRYVLESDESEQDGAPKKPEHKSRARKKDGSKQHFNTTNTSNNLNINNKRPLDTTSPTEEQITTSPQHQAFSPEHPTKTQLPSSPENQAVSPEHQAKRPRLQSNPETPPRTPTQRPSTRLPPSPLPPTQQQPTQQPLTHQSPTTRPSPLTQQLTQESPQQPIPEENSPHLIAFQTTLSGLVTTRITALATSVTANTSGELTQHQGFWNLLYSQERRAIFEQVCKAKVMPKVHRMQIQEIYGGAIGKEVKSAFEETVTERTQVLCEENTREWTLRGAGLSRVFGRQGGGMENA</sequence>
<keyword evidence="1 2" id="KW-0103">Bromodomain</keyword>
<feature type="compositionally biased region" description="Acidic residues" evidence="3">
    <location>
        <begin position="151"/>
        <end position="162"/>
    </location>
</feature>
<dbReference type="InterPro" id="IPR050935">
    <property type="entry name" value="Bromo_chromatin_reader"/>
</dbReference>
<protein>
    <recommendedName>
        <fullName evidence="4">Bromo domain-containing protein</fullName>
    </recommendedName>
</protein>
<evidence type="ECO:0000313" key="6">
    <source>
        <dbReference type="Proteomes" id="UP000716446"/>
    </source>
</evidence>
<feature type="compositionally biased region" description="Low complexity" evidence="3">
    <location>
        <begin position="236"/>
        <end position="248"/>
    </location>
</feature>